<feature type="region of interest" description="Disordered" evidence="1">
    <location>
        <begin position="1"/>
        <end position="32"/>
    </location>
</feature>
<protein>
    <submittedName>
        <fullName evidence="2">Uncharacterized protein</fullName>
    </submittedName>
</protein>
<reference evidence="2 3" key="1">
    <citation type="submission" date="2014-07" db="EMBL/GenBank/DDBJ databases">
        <title>Draft Genome Sequences of Environmental Pseudomonas syringae strains.</title>
        <authorList>
            <person name="Baltrus D.A."/>
            <person name="Berge O."/>
            <person name="Morris C."/>
        </authorList>
    </citation>
    <scope>NUCLEOTIDE SEQUENCE [LARGE SCALE GENOMIC DNA]</scope>
    <source>
        <strain evidence="2 3">GAW0119</strain>
    </source>
</reference>
<accession>A0A085VNQ8</accession>
<evidence type="ECO:0000313" key="3">
    <source>
        <dbReference type="Proteomes" id="UP000028631"/>
    </source>
</evidence>
<feature type="compositionally biased region" description="Polar residues" evidence="1">
    <location>
        <begin position="1"/>
        <end position="19"/>
    </location>
</feature>
<dbReference type="EMBL" id="JPQU01000022">
    <property type="protein sequence ID" value="KFE57071.1"/>
    <property type="molecule type" value="Genomic_DNA"/>
</dbReference>
<proteinExistence type="predicted"/>
<dbReference type="OrthoDB" id="6184128at2"/>
<organism evidence="2 3">
    <name type="scientific">Pseudomonas syringae</name>
    <dbReference type="NCBI Taxonomy" id="317"/>
    <lineage>
        <taxon>Bacteria</taxon>
        <taxon>Pseudomonadati</taxon>
        <taxon>Pseudomonadota</taxon>
        <taxon>Gammaproteobacteria</taxon>
        <taxon>Pseudomonadales</taxon>
        <taxon>Pseudomonadaceae</taxon>
        <taxon>Pseudomonas</taxon>
    </lineage>
</organism>
<comment type="caution">
    <text evidence="2">The sequence shown here is derived from an EMBL/GenBank/DDBJ whole genome shotgun (WGS) entry which is preliminary data.</text>
</comment>
<dbReference type="RefSeq" id="WP_032626999.1">
    <property type="nucleotide sequence ID" value="NZ_JPQU01000022.1"/>
</dbReference>
<dbReference type="AlphaFoldDB" id="A0A085VNQ8"/>
<dbReference type="PATRIC" id="fig|317.175.peg.1265"/>
<keyword evidence="3" id="KW-1185">Reference proteome</keyword>
<gene>
    <name evidence="2" type="ORF">IV01_06045</name>
</gene>
<name>A0A085VNQ8_PSESX</name>
<evidence type="ECO:0000256" key="1">
    <source>
        <dbReference type="SAM" id="MobiDB-lite"/>
    </source>
</evidence>
<sequence>MSISPVDSSTSNITATPEAQFNAAVDKSKEAEMSDEELTEALITQAVTIGGQFIIMPKAQEMLNEAQSSEDDE</sequence>
<dbReference type="Proteomes" id="UP000028631">
    <property type="component" value="Unassembled WGS sequence"/>
</dbReference>
<evidence type="ECO:0000313" key="2">
    <source>
        <dbReference type="EMBL" id="KFE57071.1"/>
    </source>
</evidence>